<accession>A0ABM0VYI7</accession>
<dbReference type="Proteomes" id="UP000694864">
    <property type="component" value="Chromosome 14"/>
</dbReference>
<dbReference type="GeneID" id="104743742"/>
<dbReference type="PROSITE" id="PS50994">
    <property type="entry name" value="INTEGRASE"/>
    <property type="match status" value="1"/>
</dbReference>
<dbReference type="Pfam" id="PF25597">
    <property type="entry name" value="SH3_retrovirus"/>
    <property type="match status" value="1"/>
</dbReference>
<dbReference type="RefSeq" id="XP_010463092.1">
    <property type="nucleotide sequence ID" value="XM_010464790.1"/>
</dbReference>
<reference evidence="3" key="2">
    <citation type="submission" date="2025-08" db="UniProtKB">
        <authorList>
            <consortium name="RefSeq"/>
        </authorList>
    </citation>
    <scope>IDENTIFICATION</scope>
    <source>
        <tissue evidence="3">Leaf</tissue>
    </source>
</reference>
<dbReference type="InterPro" id="IPR012337">
    <property type="entry name" value="RNaseH-like_sf"/>
</dbReference>
<evidence type="ECO:0000259" key="1">
    <source>
        <dbReference type="PROSITE" id="PS50994"/>
    </source>
</evidence>
<dbReference type="InterPro" id="IPR057670">
    <property type="entry name" value="SH3_retrovirus"/>
</dbReference>
<dbReference type="InterPro" id="IPR039537">
    <property type="entry name" value="Retrotran_Ty1/copia-like"/>
</dbReference>
<dbReference type="PANTHER" id="PTHR42648">
    <property type="entry name" value="TRANSPOSASE, PUTATIVE-RELATED"/>
    <property type="match status" value="1"/>
</dbReference>
<evidence type="ECO:0000313" key="3">
    <source>
        <dbReference type="RefSeq" id="XP_010463092.1"/>
    </source>
</evidence>
<reference evidence="2" key="1">
    <citation type="journal article" date="2014" name="Nat. Commun.">
        <title>The emerging biofuel crop Camelina sativa retains a highly undifferentiated hexaploid genome structure.</title>
        <authorList>
            <person name="Kagale S."/>
            <person name="Koh C."/>
            <person name="Nixon J."/>
            <person name="Bollina V."/>
            <person name="Clarke W.E."/>
            <person name="Tuteja R."/>
            <person name="Spillane C."/>
            <person name="Robinson S.J."/>
            <person name="Links M.G."/>
            <person name="Clarke C."/>
            <person name="Higgins E.E."/>
            <person name="Huebert T."/>
            <person name="Sharpe A.G."/>
            <person name="Parkin I.A."/>
        </authorList>
    </citation>
    <scope>NUCLEOTIDE SEQUENCE [LARGE SCALE GENOMIC DNA]</scope>
    <source>
        <strain evidence="2">cv. DH55</strain>
    </source>
</reference>
<organism evidence="2 3">
    <name type="scientific">Camelina sativa</name>
    <name type="common">False flax</name>
    <name type="synonym">Myagrum sativum</name>
    <dbReference type="NCBI Taxonomy" id="90675"/>
    <lineage>
        <taxon>Eukaryota</taxon>
        <taxon>Viridiplantae</taxon>
        <taxon>Streptophyta</taxon>
        <taxon>Embryophyta</taxon>
        <taxon>Tracheophyta</taxon>
        <taxon>Spermatophyta</taxon>
        <taxon>Magnoliopsida</taxon>
        <taxon>eudicotyledons</taxon>
        <taxon>Gunneridae</taxon>
        <taxon>Pentapetalae</taxon>
        <taxon>rosids</taxon>
        <taxon>malvids</taxon>
        <taxon>Brassicales</taxon>
        <taxon>Brassicaceae</taxon>
        <taxon>Camelineae</taxon>
        <taxon>Camelina</taxon>
    </lineage>
</organism>
<proteinExistence type="predicted"/>
<sequence>MVRSDNGTEFLCLSSFFREKGIVHQTTCVGTPQQNGRVERKHLHLLNVARSLLFQAQLPTKFWVEAVLNAAHVINLTPTKLLHNKCPHEIRDKDKFVPRSRKCVFVGYPYGKKGWKLYDLENNEFFVSRDVIFKEDEFPFSAQPEPGLPHDVIFNTCDTDWFVDGSATIGIRGSVSNTENRGSPQDSGLVGNVVEPEVEEVSPAELDGAILEVGPILPSGSSAVVDGSTDRNFVVLQPEPDMGQGKCAKIPSVRLKDYVLYNAVASNSANHVLPDLSTSDYCDTVQGTSLYPLTDFITDARFSSRHQAFLAAISAAVEP</sequence>
<protein>
    <submittedName>
        <fullName evidence="3">Uncharacterized protein LOC104743742</fullName>
    </submittedName>
</protein>
<evidence type="ECO:0000313" key="2">
    <source>
        <dbReference type="Proteomes" id="UP000694864"/>
    </source>
</evidence>
<dbReference type="InterPro" id="IPR001584">
    <property type="entry name" value="Integrase_cat-core"/>
</dbReference>
<gene>
    <name evidence="3" type="primary">LOC104743742</name>
</gene>
<name>A0ABM0VYI7_CAMSA</name>
<keyword evidence="2" id="KW-1185">Reference proteome</keyword>
<dbReference type="InterPro" id="IPR036397">
    <property type="entry name" value="RNaseH_sf"/>
</dbReference>
<dbReference type="Gene3D" id="3.30.420.10">
    <property type="entry name" value="Ribonuclease H-like superfamily/Ribonuclease H"/>
    <property type="match status" value="1"/>
</dbReference>
<dbReference type="SUPFAM" id="SSF53098">
    <property type="entry name" value="Ribonuclease H-like"/>
    <property type="match status" value="1"/>
</dbReference>
<dbReference type="PANTHER" id="PTHR42648:SF31">
    <property type="entry name" value="RNA-DIRECTED DNA POLYMERASE"/>
    <property type="match status" value="1"/>
</dbReference>
<feature type="domain" description="Integrase catalytic" evidence="1">
    <location>
        <begin position="1"/>
        <end position="95"/>
    </location>
</feature>